<evidence type="ECO:0000313" key="4">
    <source>
        <dbReference type="Proteomes" id="UP001165121"/>
    </source>
</evidence>
<dbReference type="OrthoDB" id="126002at2759"/>
<proteinExistence type="predicted"/>
<sequence length="669" mass="73803">MWRARAGLPSHAHGSPKRILPGEGAARSTTRTLSPEEDSLQIRQKAPAPPAPPPRAVHAIHATMDGYDSGREICDSEDLLFDQDRDEDDRSNMFVAGKTPTGAPSRCEAGSDNAGRDRPRYRHSPQVATLGFADKHAPEPLLDAIALQPGERRGYWKHYAPQKWYKQVKIHGKLNNRRGVLLLDTGAEVSILDTTFAREIGCLVDTDTPQKVLSWGEERRSHPEASQRSATPVIATIAAAQNAGAKDRFPDGEGAGNASHDPEPETATQDDEVEDAVLVHEGSDLCAEELEAEMAILPDLSLTAEVKIEDLKVGQPTGVEPEVAAREGERLRQIIWKRRKWLIGKGNALHPAAVGVICDIDVGDAKAVAQRVRKIPPQFKEKVTDLVKGLLSAGMIQTSTSPWASPIVVIVKKNGVDIRLCIDYRLVNGLPRLMVYPMPLVNDLLEDLDKYLWHCSLDMASGFWVVPMTDRARLISAFITPLDLFEWLRMPFGLCNAPQIYQCLIDNALYGFLRPSPENAARDVFEGGEPERPVTHSVMGRRSYIDDILIGGESWDDLCQKVERLLDVCEQWHLSISVEKSEWGMPQVDYLGHRASQHGLQANPKNLESLTTLEFPLLHDVGWANGACPDSPYDVDYAIAIQGTTRPAVAVSFSTGTMGTGDLQVHERR</sequence>
<gene>
    <name evidence="3" type="ORF">Pfra01_000626800</name>
</gene>
<dbReference type="Pfam" id="PF00078">
    <property type="entry name" value="RVT_1"/>
    <property type="match status" value="1"/>
</dbReference>
<dbReference type="SUPFAM" id="SSF50630">
    <property type="entry name" value="Acid proteases"/>
    <property type="match status" value="1"/>
</dbReference>
<dbReference type="PANTHER" id="PTHR33064">
    <property type="entry name" value="POL PROTEIN"/>
    <property type="match status" value="1"/>
</dbReference>
<evidence type="ECO:0000256" key="1">
    <source>
        <dbReference type="SAM" id="MobiDB-lite"/>
    </source>
</evidence>
<dbReference type="InterPro" id="IPR043128">
    <property type="entry name" value="Rev_trsase/Diguanyl_cyclase"/>
</dbReference>
<dbReference type="InterPro" id="IPR021109">
    <property type="entry name" value="Peptidase_aspartic_dom_sf"/>
</dbReference>
<dbReference type="PANTHER" id="PTHR33064:SF37">
    <property type="entry name" value="RIBONUCLEASE H"/>
    <property type="match status" value="1"/>
</dbReference>
<dbReference type="SUPFAM" id="SSF56672">
    <property type="entry name" value="DNA/RNA polymerases"/>
    <property type="match status" value="1"/>
</dbReference>
<dbReference type="PROSITE" id="PS00141">
    <property type="entry name" value="ASP_PROTEASE"/>
    <property type="match status" value="1"/>
</dbReference>
<evidence type="ECO:0000313" key="3">
    <source>
        <dbReference type="EMBL" id="GMF29344.1"/>
    </source>
</evidence>
<dbReference type="AlphaFoldDB" id="A0A9W6WVP1"/>
<name>A0A9W6WVP1_9STRA</name>
<feature type="region of interest" description="Disordered" evidence="1">
    <location>
        <begin position="246"/>
        <end position="270"/>
    </location>
</feature>
<evidence type="ECO:0000259" key="2">
    <source>
        <dbReference type="PROSITE" id="PS50878"/>
    </source>
</evidence>
<dbReference type="Gene3D" id="3.30.70.270">
    <property type="match status" value="1"/>
</dbReference>
<dbReference type="InterPro" id="IPR000477">
    <property type="entry name" value="RT_dom"/>
</dbReference>
<keyword evidence="4" id="KW-1185">Reference proteome</keyword>
<dbReference type="EMBL" id="BSXT01000525">
    <property type="protein sequence ID" value="GMF29344.1"/>
    <property type="molecule type" value="Genomic_DNA"/>
</dbReference>
<accession>A0A9W6WVP1</accession>
<dbReference type="GO" id="GO:0004190">
    <property type="term" value="F:aspartic-type endopeptidase activity"/>
    <property type="evidence" value="ECO:0007669"/>
    <property type="project" value="InterPro"/>
</dbReference>
<dbReference type="PROSITE" id="PS50878">
    <property type="entry name" value="RT_POL"/>
    <property type="match status" value="1"/>
</dbReference>
<feature type="region of interest" description="Disordered" evidence="1">
    <location>
        <begin position="84"/>
        <end position="121"/>
    </location>
</feature>
<feature type="domain" description="Reverse transcriptase" evidence="2">
    <location>
        <begin position="392"/>
        <end position="595"/>
    </location>
</feature>
<dbReference type="GO" id="GO:0006508">
    <property type="term" value="P:proteolysis"/>
    <property type="evidence" value="ECO:0007669"/>
    <property type="project" value="InterPro"/>
</dbReference>
<protein>
    <submittedName>
        <fullName evidence="3">Unnamed protein product</fullName>
    </submittedName>
</protein>
<dbReference type="InterPro" id="IPR001969">
    <property type="entry name" value="Aspartic_peptidase_AS"/>
</dbReference>
<dbReference type="Proteomes" id="UP001165121">
    <property type="component" value="Unassembled WGS sequence"/>
</dbReference>
<reference evidence="3" key="1">
    <citation type="submission" date="2023-04" db="EMBL/GenBank/DDBJ databases">
        <title>Phytophthora fragariaefolia NBRC 109709.</title>
        <authorList>
            <person name="Ichikawa N."/>
            <person name="Sato H."/>
            <person name="Tonouchi N."/>
        </authorList>
    </citation>
    <scope>NUCLEOTIDE SEQUENCE</scope>
    <source>
        <strain evidence="3">NBRC 109709</strain>
    </source>
</reference>
<dbReference type="Gene3D" id="3.10.10.10">
    <property type="entry name" value="HIV Type 1 Reverse Transcriptase, subunit A, domain 1"/>
    <property type="match status" value="1"/>
</dbReference>
<comment type="caution">
    <text evidence="3">The sequence shown here is derived from an EMBL/GenBank/DDBJ whole genome shotgun (WGS) entry which is preliminary data.</text>
</comment>
<dbReference type="InterPro" id="IPR043502">
    <property type="entry name" value="DNA/RNA_pol_sf"/>
</dbReference>
<dbReference type="InterPro" id="IPR051320">
    <property type="entry name" value="Viral_Replic_Matur_Polypro"/>
</dbReference>
<organism evidence="3 4">
    <name type="scientific">Phytophthora fragariaefolia</name>
    <dbReference type="NCBI Taxonomy" id="1490495"/>
    <lineage>
        <taxon>Eukaryota</taxon>
        <taxon>Sar</taxon>
        <taxon>Stramenopiles</taxon>
        <taxon>Oomycota</taxon>
        <taxon>Peronosporomycetes</taxon>
        <taxon>Peronosporales</taxon>
        <taxon>Peronosporaceae</taxon>
        <taxon>Phytophthora</taxon>
    </lineage>
</organism>
<feature type="region of interest" description="Disordered" evidence="1">
    <location>
        <begin position="1"/>
        <end position="57"/>
    </location>
</feature>
<dbReference type="CDD" id="cd01647">
    <property type="entry name" value="RT_LTR"/>
    <property type="match status" value="1"/>
</dbReference>